<dbReference type="SUPFAM" id="SSF52833">
    <property type="entry name" value="Thioredoxin-like"/>
    <property type="match status" value="1"/>
</dbReference>
<evidence type="ECO:0000313" key="4">
    <source>
        <dbReference type="Proteomes" id="UP000075806"/>
    </source>
</evidence>
<evidence type="ECO:0000256" key="1">
    <source>
        <dbReference type="ARBA" id="ARBA00023157"/>
    </source>
</evidence>
<dbReference type="InterPro" id="IPR036249">
    <property type="entry name" value="Thioredoxin-like_sf"/>
</dbReference>
<feature type="domain" description="Thioredoxin" evidence="2">
    <location>
        <begin position="3"/>
        <end position="150"/>
    </location>
</feature>
<gene>
    <name evidence="3" type="ORF">AZF04_02560</name>
</gene>
<dbReference type="PANTHER" id="PTHR42852">
    <property type="entry name" value="THIOL:DISULFIDE INTERCHANGE PROTEIN DSBE"/>
    <property type="match status" value="1"/>
</dbReference>
<dbReference type="STRING" id="519424.AZF04_02560"/>
<protein>
    <submittedName>
        <fullName evidence="3">Thiol-disulfide oxidoreductase</fullName>
    </submittedName>
</protein>
<dbReference type="GO" id="GO:0016491">
    <property type="term" value="F:oxidoreductase activity"/>
    <property type="evidence" value="ECO:0007669"/>
    <property type="project" value="InterPro"/>
</dbReference>
<dbReference type="InterPro" id="IPR050553">
    <property type="entry name" value="Thioredoxin_ResA/DsbE_sf"/>
</dbReference>
<dbReference type="Gene3D" id="3.40.30.10">
    <property type="entry name" value="Glutaredoxin"/>
    <property type="match status" value="1"/>
</dbReference>
<dbReference type="RefSeq" id="WP_061947405.1">
    <property type="nucleotide sequence ID" value="NZ_LTAO01000001.1"/>
</dbReference>
<name>A0A162FBU3_9BACI</name>
<dbReference type="Pfam" id="PF00578">
    <property type="entry name" value="AhpC-TSA"/>
    <property type="match status" value="1"/>
</dbReference>
<accession>A0A162FBU3</accession>
<dbReference type="EMBL" id="LTAO01000001">
    <property type="protein sequence ID" value="KYG35239.1"/>
    <property type="molecule type" value="Genomic_DNA"/>
</dbReference>
<dbReference type="InterPro" id="IPR000866">
    <property type="entry name" value="AhpC/TSA"/>
</dbReference>
<dbReference type="GO" id="GO:0016209">
    <property type="term" value="F:antioxidant activity"/>
    <property type="evidence" value="ECO:0007669"/>
    <property type="project" value="InterPro"/>
</dbReference>
<dbReference type="InterPro" id="IPR013766">
    <property type="entry name" value="Thioredoxin_domain"/>
</dbReference>
<reference evidence="3" key="1">
    <citation type="submission" date="2016-02" db="EMBL/GenBank/DDBJ databases">
        <title>Genome sequence of Bacillus trypoxylicola KCTC 13244(T).</title>
        <authorList>
            <person name="Jeong H."/>
            <person name="Park S.-H."/>
            <person name="Choi S.-K."/>
        </authorList>
    </citation>
    <scope>NUCLEOTIDE SEQUENCE [LARGE SCALE GENOMIC DNA]</scope>
    <source>
        <strain evidence="3">KCTC 13244</strain>
    </source>
</reference>
<organism evidence="3 4">
    <name type="scientific">Alkalihalobacillus trypoxylicola</name>
    <dbReference type="NCBI Taxonomy" id="519424"/>
    <lineage>
        <taxon>Bacteria</taxon>
        <taxon>Bacillati</taxon>
        <taxon>Bacillota</taxon>
        <taxon>Bacilli</taxon>
        <taxon>Bacillales</taxon>
        <taxon>Bacillaceae</taxon>
        <taxon>Alkalihalobacillus</taxon>
    </lineage>
</organism>
<keyword evidence="1" id="KW-1015">Disulfide bond</keyword>
<comment type="caution">
    <text evidence="3">The sequence shown here is derived from an EMBL/GenBank/DDBJ whole genome shotgun (WGS) entry which is preliminary data.</text>
</comment>
<dbReference type="CDD" id="cd02966">
    <property type="entry name" value="TlpA_like_family"/>
    <property type="match status" value="1"/>
</dbReference>
<proteinExistence type="predicted"/>
<dbReference type="PANTHER" id="PTHR42852:SF12">
    <property type="entry name" value="THIOL-DISULFIDE OXIDOREDUCTASE YKUV"/>
    <property type="match status" value="1"/>
</dbReference>
<dbReference type="AlphaFoldDB" id="A0A162FBU3"/>
<sequence length="150" mass="17428">MTLKLRSSMPSFDGATTWLNGEVNQEEILGEKPVFIHFWSISCELCREVIPAFNELKKQFQHDLTFLSIHMPRSEKELGLEDIQQVAQENGITEPIMVDNQLVLTDAFENEYVPSFYLFDKEGQLRHYQAGSDAMRMLTDRVQQLLDEEK</sequence>
<dbReference type="OrthoDB" id="9811352at2"/>
<evidence type="ECO:0000313" key="3">
    <source>
        <dbReference type="EMBL" id="KYG35239.1"/>
    </source>
</evidence>
<keyword evidence="4" id="KW-1185">Reference proteome</keyword>
<dbReference type="PROSITE" id="PS51352">
    <property type="entry name" value="THIOREDOXIN_2"/>
    <property type="match status" value="1"/>
</dbReference>
<dbReference type="Proteomes" id="UP000075806">
    <property type="component" value="Unassembled WGS sequence"/>
</dbReference>
<evidence type="ECO:0000259" key="2">
    <source>
        <dbReference type="PROSITE" id="PS51352"/>
    </source>
</evidence>